<proteinExistence type="predicted"/>
<gene>
    <name evidence="1" type="ORF">D1832_08715</name>
</gene>
<evidence type="ECO:0000313" key="1">
    <source>
        <dbReference type="EMBL" id="RHW45767.1"/>
    </source>
</evidence>
<reference evidence="1 2" key="1">
    <citation type="submission" date="2018-08" db="EMBL/GenBank/DDBJ databases">
        <title>Whole genome sequence analysis of Dermacoccus abyssi bacteria isolated from Deep Mariana trench Micromonospora spp reveals genes involved in the environmental adaptation and production of secondary metabolites.</title>
        <authorList>
            <person name="Abdel-Mageed W.M."/>
            <person name="Lehri B."/>
            <person name="Nouioui I."/>
            <person name="Goodfellow I."/>
            <person name="Jaspars M."/>
            <person name="Karlyshev A."/>
        </authorList>
    </citation>
    <scope>NUCLEOTIDE SEQUENCE [LARGE SCALE GENOMIC DNA]</scope>
    <source>
        <strain evidence="1 2">MT1.1</strain>
    </source>
</reference>
<name>A0A417Z5I2_9MICO</name>
<keyword evidence="1" id="KW-0540">Nuclease</keyword>
<dbReference type="RefSeq" id="WP_118913510.1">
    <property type="nucleotide sequence ID" value="NZ_CBCRVH010000009.1"/>
</dbReference>
<dbReference type="SUPFAM" id="SSF48150">
    <property type="entry name" value="DNA-glycosylase"/>
    <property type="match status" value="1"/>
</dbReference>
<sequence length="211" mass="23062">MSSTQQGTVRKLLEAHGTTFAADADITLRDEPACLWQLLVLAQLLSTRISSDIAVATARELWKAEWCTPANLRRSTWQQRVNALGRGGYRRYDESTATRLEANVVLLDERWNGDLRELRDEADGDAAGIAELLQAFDGIGPTGADIFLREVQDVWPSVAPYADKLVVRGAKAAGLPTTPDELFALCPSGRAAHLAAALVRVARKPSILERL</sequence>
<dbReference type="InterPro" id="IPR011257">
    <property type="entry name" value="DNA_glycosylase"/>
</dbReference>
<protein>
    <submittedName>
        <fullName evidence="1">Endonuclease</fullName>
    </submittedName>
</protein>
<accession>A0A417Z5I2</accession>
<keyword evidence="1" id="KW-0378">Hydrolase</keyword>
<keyword evidence="1" id="KW-0255">Endonuclease</keyword>
<dbReference type="Proteomes" id="UP000285376">
    <property type="component" value="Unassembled WGS sequence"/>
</dbReference>
<dbReference type="AlphaFoldDB" id="A0A417Z5I2"/>
<comment type="caution">
    <text evidence="1">The sequence shown here is derived from an EMBL/GenBank/DDBJ whole genome shotgun (WGS) entry which is preliminary data.</text>
</comment>
<dbReference type="GO" id="GO:0004519">
    <property type="term" value="F:endonuclease activity"/>
    <property type="evidence" value="ECO:0007669"/>
    <property type="project" value="UniProtKB-KW"/>
</dbReference>
<dbReference type="GO" id="GO:0006281">
    <property type="term" value="P:DNA repair"/>
    <property type="evidence" value="ECO:0007669"/>
    <property type="project" value="InterPro"/>
</dbReference>
<organism evidence="1 2">
    <name type="scientific">Dermacoccus abyssi</name>
    <dbReference type="NCBI Taxonomy" id="322596"/>
    <lineage>
        <taxon>Bacteria</taxon>
        <taxon>Bacillati</taxon>
        <taxon>Actinomycetota</taxon>
        <taxon>Actinomycetes</taxon>
        <taxon>Micrococcales</taxon>
        <taxon>Dermacoccaceae</taxon>
        <taxon>Dermacoccus</taxon>
    </lineage>
</organism>
<dbReference type="EMBL" id="QWLM01000008">
    <property type="protein sequence ID" value="RHW45767.1"/>
    <property type="molecule type" value="Genomic_DNA"/>
</dbReference>
<evidence type="ECO:0000313" key="2">
    <source>
        <dbReference type="Proteomes" id="UP000285376"/>
    </source>
</evidence>